<comment type="catalytic activity">
    <reaction evidence="1">
        <text>ATP + protein L-histidine = ADP + protein N-phospho-L-histidine.</text>
        <dbReference type="EC" id="2.7.13.3"/>
    </reaction>
</comment>
<dbReference type="PANTHER" id="PTHR42878">
    <property type="entry name" value="TWO-COMPONENT HISTIDINE KINASE"/>
    <property type="match status" value="1"/>
</dbReference>
<evidence type="ECO:0000256" key="11">
    <source>
        <dbReference type="ARBA" id="ARBA00022840"/>
    </source>
</evidence>
<reference evidence="18 19" key="1">
    <citation type="submission" date="2017-06" db="EMBL/GenBank/DDBJ databases">
        <authorList>
            <consortium name="Pathogen Informatics"/>
        </authorList>
    </citation>
    <scope>NUCLEOTIDE SEQUENCE [LARGE SCALE GENOMIC DNA]</scope>
    <source>
        <strain evidence="18 19">NCTC13490</strain>
    </source>
</reference>
<evidence type="ECO:0000256" key="7">
    <source>
        <dbReference type="ARBA" id="ARBA00022679"/>
    </source>
</evidence>
<dbReference type="GO" id="GO:0000155">
    <property type="term" value="F:phosphorelay sensor kinase activity"/>
    <property type="evidence" value="ECO:0007669"/>
    <property type="project" value="InterPro"/>
</dbReference>
<dbReference type="NCBIfam" id="TIGR00229">
    <property type="entry name" value="sensory_box"/>
    <property type="match status" value="1"/>
</dbReference>
<dbReference type="PROSITE" id="PS50112">
    <property type="entry name" value="PAS"/>
    <property type="match status" value="1"/>
</dbReference>
<dbReference type="EC" id="2.7.13.3" evidence="4"/>
<dbReference type="InterPro" id="IPR000014">
    <property type="entry name" value="PAS"/>
</dbReference>
<evidence type="ECO:0000313" key="19">
    <source>
        <dbReference type="Proteomes" id="UP000215196"/>
    </source>
</evidence>
<evidence type="ECO:0000256" key="3">
    <source>
        <dbReference type="ARBA" id="ARBA00004236"/>
    </source>
</evidence>
<dbReference type="FunFam" id="3.30.450.20:FF:000099">
    <property type="entry name" value="Sensory box sensor histidine kinase"/>
    <property type="match status" value="1"/>
</dbReference>
<comment type="subcellular location">
    <subcellularLocation>
        <location evidence="3">Cell membrane</location>
    </subcellularLocation>
    <subcellularLocation>
        <location evidence="2">Membrane</location>
        <topology evidence="2">Multi-pass membrane protein</topology>
    </subcellularLocation>
</comment>
<evidence type="ECO:0000313" key="18">
    <source>
        <dbReference type="EMBL" id="SNV50662.1"/>
    </source>
</evidence>
<evidence type="ECO:0000259" key="15">
    <source>
        <dbReference type="PROSITE" id="PS50109"/>
    </source>
</evidence>
<dbReference type="SUPFAM" id="SSF55785">
    <property type="entry name" value="PYP-like sensor domain (PAS domain)"/>
    <property type="match status" value="3"/>
</dbReference>
<dbReference type="SMART" id="SM00086">
    <property type="entry name" value="PAC"/>
    <property type="match status" value="2"/>
</dbReference>
<evidence type="ECO:0000256" key="5">
    <source>
        <dbReference type="ARBA" id="ARBA00022475"/>
    </source>
</evidence>
<keyword evidence="13" id="KW-0902">Two-component regulatory system</keyword>
<dbReference type="InterPro" id="IPR050351">
    <property type="entry name" value="BphY/WalK/GraS-like"/>
</dbReference>
<keyword evidence="6" id="KW-0597">Phosphoprotein</keyword>
<dbReference type="Proteomes" id="UP000215196">
    <property type="component" value="Chromosome 1"/>
</dbReference>
<dbReference type="SUPFAM" id="SSF55874">
    <property type="entry name" value="ATPase domain of HSP90 chaperone/DNA topoisomerase II/histidine kinase"/>
    <property type="match status" value="1"/>
</dbReference>
<dbReference type="CDD" id="cd00075">
    <property type="entry name" value="HATPase"/>
    <property type="match status" value="1"/>
</dbReference>
<evidence type="ECO:0000256" key="4">
    <source>
        <dbReference type="ARBA" id="ARBA00012438"/>
    </source>
</evidence>
<dbReference type="PRINTS" id="PR00344">
    <property type="entry name" value="BCTRLSENSOR"/>
</dbReference>
<dbReference type="InterPro" id="IPR003661">
    <property type="entry name" value="HisK_dim/P_dom"/>
</dbReference>
<keyword evidence="7 18" id="KW-0808">Transferase</keyword>
<dbReference type="InterPro" id="IPR004358">
    <property type="entry name" value="Sig_transdc_His_kin-like_C"/>
</dbReference>
<dbReference type="PROSITE" id="PS50113">
    <property type="entry name" value="PAC"/>
    <property type="match status" value="2"/>
</dbReference>
<dbReference type="Gene3D" id="3.30.450.20">
    <property type="entry name" value="PAS domain"/>
    <property type="match status" value="3"/>
</dbReference>
<organism evidence="18 19">
    <name type="scientific">Chryseobacterium taklimakanense</name>
    <dbReference type="NCBI Taxonomy" id="536441"/>
    <lineage>
        <taxon>Bacteria</taxon>
        <taxon>Pseudomonadati</taxon>
        <taxon>Bacteroidota</taxon>
        <taxon>Flavobacteriia</taxon>
        <taxon>Flavobacteriales</taxon>
        <taxon>Weeksellaceae</taxon>
        <taxon>Chryseobacterium group</taxon>
        <taxon>Chryseobacterium</taxon>
    </lineage>
</organism>
<dbReference type="GO" id="GO:0000156">
    <property type="term" value="F:phosphorelay response regulator activity"/>
    <property type="evidence" value="ECO:0007669"/>
    <property type="project" value="TreeGrafter"/>
</dbReference>
<dbReference type="InterPro" id="IPR036890">
    <property type="entry name" value="HATPase_C_sf"/>
</dbReference>
<dbReference type="InterPro" id="IPR035965">
    <property type="entry name" value="PAS-like_dom_sf"/>
</dbReference>
<dbReference type="SUPFAM" id="SSF47384">
    <property type="entry name" value="Homodimeric domain of signal transducing histidine kinase"/>
    <property type="match status" value="1"/>
</dbReference>
<dbReference type="InterPro" id="IPR005467">
    <property type="entry name" value="His_kinase_dom"/>
</dbReference>
<accession>A0A239XW66</accession>
<protein>
    <recommendedName>
        <fullName evidence="4">histidine kinase</fullName>
        <ecNumber evidence="4">2.7.13.3</ecNumber>
    </recommendedName>
</protein>
<keyword evidence="9" id="KW-0547">Nucleotide-binding</keyword>
<dbReference type="GO" id="GO:0007234">
    <property type="term" value="P:osmosensory signaling via phosphorelay pathway"/>
    <property type="evidence" value="ECO:0007669"/>
    <property type="project" value="TreeGrafter"/>
</dbReference>
<evidence type="ECO:0000259" key="16">
    <source>
        <dbReference type="PROSITE" id="PS50112"/>
    </source>
</evidence>
<feature type="domain" description="PAC" evidence="17">
    <location>
        <begin position="214"/>
        <end position="269"/>
    </location>
</feature>
<feature type="domain" description="PAC" evidence="17">
    <location>
        <begin position="350"/>
        <end position="403"/>
    </location>
</feature>
<evidence type="ECO:0000256" key="1">
    <source>
        <dbReference type="ARBA" id="ARBA00000085"/>
    </source>
</evidence>
<evidence type="ECO:0000259" key="17">
    <source>
        <dbReference type="PROSITE" id="PS50113"/>
    </source>
</evidence>
<evidence type="ECO:0000256" key="9">
    <source>
        <dbReference type="ARBA" id="ARBA00022741"/>
    </source>
</evidence>
<keyword evidence="14" id="KW-0472">Membrane</keyword>
<keyword evidence="5" id="KW-1003">Cell membrane</keyword>
<sequence length="623" mass="70400">MDEFINAKISPDSLITLFSQAPVALSLLMGENFVIESANQHILQLWGKPSSVIGMPLIEGLPEIRDQEFLSILKEVYTTGVPFRGNKVLCYLERHSRMEACYFDFIYSPVYDDKGKVNGVSVVATEVTSQVLSEMKLAESELRFKELLLNADFSTAIYRGEDLVIELANDRMIETWGKDKSVIGMPLEKALPELEGQPFIQLLQNVYKDGKTYAATEDRVDLVVDGKLQTFYYNFTYKPIRNLSGEIYAILNMAVDVTDMVESKERMRKNAEELSLSEAKYKNLSEAMPQIVWTASPEGEFTYFNERMEEYLGLNQHELQPRDVSSFIHSDDLPKILSVWRKASQHKTDFEVEHRAFDKKTGDYFWLLSRGVPDLGLNGEILQWVGSSTDINEFKILQKQKDTFLAIASHELKTPLTSMKIYAQVLEKALKKSGDEKNAAFARKMDEQIVKLTALIGDLLDVTKINSGKLGLNLSHFDFKNLVDEIVEEQQLSSRHKILNYSKPVGTVFADRSRIGQVITNLIGNAIKYSPEADEIIIETEICDNDIQFSVKDFGIGMPSDKADKVFEQYYRVSGDEQHTFPGLGLGLYIASQIVERSSGKIWVNSVLGKGSTFCFSLPKSDA</sequence>
<dbReference type="InterPro" id="IPR003594">
    <property type="entry name" value="HATPase_dom"/>
</dbReference>
<dbReference type="Pfam" id="PF02518">
    <property type="entry name" value="HATPase_c"/>
    <property type="match status" value="1"/>
</dbReference>
<dbReference type="FunFam" id="3.30.565.10:FF:000023">
    <property type="entry name" value="PAS domain-containing sensor histidine kinase"/>
    <property type="match status" value="1"/>
</dbReference>
<dbReference type="InterPro" id="IPR013656">
    <property type="entry name" value="PAS_4"/>
</dbReference>
<gene>
    <name evidence="18" type="primary">walK</name>
    <name evidence="18" type="ORF">SAMEA4412677_02446</name>
</gene>
<dbReference type="PROSITE" id="PS50109">
    <property type="entry name" value="HIS_KIN"/>
    <property type="match status" value="1"/>
</dbReference>
<keyword evidence="8" id="KW-0812">Transmembrane</keyword>
<keyword evidence="11" id="KW-0067">ATP-binding</keyword>
<keyword evidence="19" id="KW-1185">Reference proteome</keyword>
<dbReference type="EMBL" id="LT906465">
    <property type="protein sequence ID" value="SNV50662.1"/>
    <property type="molecule type" value="Genomic_DNA"/>
</dbReference>
<dbReference type="Gene3D" id="3.30.565.10">
    <property type="entry name" value="Histidine kinase-like ATPase, C-terminal domain"/>
    <property type="match status" value="1"/>
</dbReference>
<dbReference type="Pfam" id="PF08447">
    <property type="entry name" value="PAS_3"/>
    <property type="match status" value="1"/>
</dbReference>
<dbReference type="Pfam" id="PF00512">
    <property type="entry name" value="HisKA"/>
    <property type="match status" value="1"/>
</dbReference>
<evidence type="ECO:0000256" key="10">
    <source>
        <dbReference type="ARBA" id="ARBA00022777"/>
    </source>
</evidence>
<proteinExistence type="predicted"/>
<dbReference type="Gene3D" id="1.10.287.130">
    <property type="match status" value="1"/>
</dbReference>
<feature type="domain" description="Histidine kinase" evidence="15">
    <location>
        <begin position="407"/>
        <end position="622"/>
    </location>
</feature>
<evidence type="ECO:0000256" key="13">
    <source>
        <dbReference type="ARBA" id="ARBA00023012"/>
    </source>
</evidence>
<evidence type="ECO:0000256" key="8">
    <source>
        <dbReference type="ARBA" id="ARBA00022692"/>
    </source>
</evidence>
<name>A0A239XW66_9FLAO</name>
<dbReference type="InterPro" id="IPR036097">
    <property type="entry name" value="HisK_dim/P_sf"/>
</dbReference>
<dbReference type="InterPro" id="IPR000700">
    <property type="entry name" value="PAS-assoc_C"/>
</dbReference>
<dbReference type="GO" id="GO:0005524">
    <property type="term" value="F:ATP binding"/>
    <property type="evidence" value="ECO:0007669"/>
    <property type="project" value="UniProtKB-KW"/>
</dbReference>
<dbReference type="GO" id="GO:0005886">
    <property type="term" value="C:plasma membrane"/>
    <property type="evidence" value="ECO:0007669"/>
    <property type="project" value="UniProtKB-SubCell"/>
</dbReference>
<dbReference type="SMART" id="SM00388">
    <property type="entry name" value="HisKA"/>
    <property type="match status" value="1"/>
</dbReference>
<dbReference type="CDD" id="cd00130">
    <property type="entry name" value="PAS"/>
    <property type="match status" value="1"/>
</dbReference>
<dbReference type="RefSeq" id="WP_095073582.1">
    <property type="nucleotide sequence ID" value="NZ_LT906465.1"/>
</dbReference>
<evidence type="ECO:0000256" key="14">
    <source>
        <dbReference type="ARBA" id="ARBA00023136"/>
    </source>
</evidence>
<dbReference type="SMART" id="SM00091">
    <property type="entry name" value="PAS"/>
    <property type="match status" value="3"/>
</dbReference>
<dbReference type="PANTHER" id="PTHR42878:SF7">
    <property type="entry name" value="SENSOR HISTIDINE KINASE GLRK"/>
    <property type="match status" value="1"/>
</dbReference>
<dbReference type="InterPro" id="IPR013655">
    <property type="entry name" value="PAS_fold_3"/>
</dbReference>
<keyword evidence="12" id="KW-1133">Transmembrane helix</keyword>
<evidence type="ECO:0000256" key="6">
    <source>
        <dbReference type="ARBA" id="ARBA00022553"/>
    </source>
</evidence>
<evidence type="ECO:0000256" key="2">
    <source>
        <dbReference type="ARBA" id="ARBA00004141"/>
    </source>
</evidence>
<evidence type="ECO:0000256" key="12">
    <source>
        <dbReference type="ARBA" id="ARBA00022989"/>
    </source>
</evidence>
<dbReference type="GO" id="GO:0030295">
    <property type="term" value="F:protein kinase activator activity"/>
    <property type="evidence" value="ECO:0007669"/>
    <property type="project" value="TreeGrafter"/>
</dbReference>
<dbReference type="SMART" id="SM00387">
    <property type="entry name" value="HATPase_c"/>
    <property type="match status" value="1"/>
</dbReference>
<dbReference type="Pfam" id="PF08448">
    <property type="entry name" value="PAS_4"/>
    <property type="match status" value="2"/>
</dbReference>
<feature type="domain" description="PAS" evidence="16">
    <location>
        <begin position="277"/>
        <end position="347"/>
    </location>
</feature>
<keyword evidence="10 18" id="KW-0418">Kinase</keyword>
<dbReference type="AlphaFoldDB" id="A0A239XW66"/>
<dbReference type="KEGG" id="ctak:4412677_02446"/>
<dbReference type="CDD" id="cd00082">
    <property type="entry name" value="HisKA"/>
    <property type="match status" value="1"/>
</dbReference>
<dbReference type="InterPro" id="IPR001610">
    <property type="entry name" value="PAC"/>
</dbReference>